<sequence>MKSGRLELAMLCCKSSHKKIQCLQVDLIVDDELAGAEHVCFECGRQVVDKQDCEESQYTEIVMCDVCNRMASSGKSSVPKQFRFSAEADINLLRDLVGLNPFGFQNGKGWCQVYDNLREANFFPPHTSASPRTVRIVEEFNEKEQLLESLIQLKEEAEWTSFSKSSKKLDEAEAKLIWDQAMNALIVPEEREEESHGELEEAPRVQEHVATPNAKRKIKASEAGDAEILQFLERREARKMEMREKELELRREELRQQREKDESERKERDALLKAIMALSQK</sequence>
<comment type="caution">
    <text evidence="2">The sequence shown here is derived from an EMBL/GenBank/DDBJ whole genome shotgun (WGS) entry which is preliminary data.</text>
</comment>
<dbReference type="AlphaFoldDB" id="A0AAV4GJ14"/>
<proteinExistence type="predicted"/>
<reference evidence="2 3" key="1">
    <citation type="journal article" date="2021" name="Elife">
        <title>Chloroplast acquisition without the gene transfer in kleptoplastic sea slugs, Plakobranchus ocellatus.</title>
        <authorList>
            <person name="Maeda T."/>
            <person name="Takahashi S."/>
            <person name="Yoshida T."/>
            <person name="Shimamura S."/>
            <person name="Takaki Y."/>
            <person name="Nagai Y."/>
            <person name="Toyoda A."/>
            <person name="Suzuki Y."/>
            <person name="Arimoto A."/>
            <person name="Ishii H."/>
            <person name="Satoh N."/>
            <person name="Nishiyama T."/>
            <person name="Hasebe M."/>
            <person name="Maruyama T."/>
            <person name="Minagawa J."/>
            <person name="Obokata J."/>
            <person name="Shigenobu S."/>
        </authorList>
    </citation>
    <scope>NUCLEOTIDE SEQUENCE [LARGE SCALE GENOMIC DNA]</scope>
</reference>
<dbReference type="Proteomes" id="UP000762676">
    <property type="component" value="Unassembled WGS sequence"/>
</dbReference>
<name>A0AAV4GJ14_9GAST</name>
<protein>
    <submittedName>
        <fullName evidence="2">Uncharacterized protein</fullName>
    </submittedName>
</protein>
<evidence type="ECO:0000256" key="1">
    <source>
        <dbReference type="SAM" id="MobiDB-lite"/>
    </source>
</evidence>
<dbReference type="EMBL" id="BMAT01012075">
    <property type="protein sequence ID" value="GFR85284.1"/>
    <property type="molecule type" value="Genomic_DNA"/>
</dbReference>
<accession>A0AAV4GJ14</accession>
<organism evidence="2 3">
    <name type="scientific">Elysia marginata</name>
    <dbReference type="NCBI Taxonomy" id="1093978"/>
    <lineage>
        <taxon>Eukaryota</taxon>
        <taxon>Metazoa</taxon>
        <taxon>Spiralia</taxon>
        <taxon>Lophotrochozoa</taxon>
        <taxon>Mollusca</taxon>
        <taxon>Gastropoda</taxon>
        <taxon>Heterobranchia</taxon>
        <taxon>Euthyneura</taxon>
        <taxon>Panpulmonata</taxon>
        <taxon>Sacoglossa</taxon>
        <taxon>Placobranchoidea</taxon>
        <taxon>Plakobranchidae</taxon>
        <taxon>Elysia</taxon>
    </lineage>
</organism>
<gene>
    <name evidence="2" type="ORF">ElyMa_006024100</name>
</gene>
<evidence type="ECO:0000313" key="2">
    <source>
        <dbReference type="EMBL" id="GFR85284.1"/>
    </source>
</evidence>
<keyword evidence="3" id="KW-1185">Reference proteome</keyword>
<feature type="region of interest" description="Disordered" evidence="1">
    <location>
        <begin position="247"/>
        <end position="268"/>
    </location>
</feature>
<evidence type="ECO:0000313" key="3">
    <source>
        <dbReference type="Proteomes" id="UP000762676"/>
    </source>
</evidence>